<dbReference type="Pfam" id="PF10345">
    <property type="entry name" value="Cohesin_load"/>
    <property type="match status" value="1"/>
</dbReference>
<keyword evidence="5" id="KW-0159">Chromosome partition</keyword>
<dbReference type="InterPro" id="IPR019440">
    <property type="entry name" value="MAU2"/>
</dbReference>
<keyword evidence="6" id="KW-0539">Nucleus</keyword>
<reference evidence="8 9" key="1">
    <citation type="journal article" date="2019" name="BMC Genomics">
        <title>Chromosome level assembly and comparative genome analysis confirm lager-brewing yeasts originated from a single hybridization.</title>
        <authorList>
            <person name="Salazar A.N."/>
            <person name="Gorter de Vries A.R."/>
            <person name="van den Broek M."/>
            <person name="Brouwers N."/>
            <person name="de la Torre Cortes P."/>
            <person name="Kuijpers N.G.A."/>
            <person name="Daran J.G."/>
            <person name="Abeel T."/>
        </authorList>
    </citation>
    <scope>NUCLEOTIDE SEQUENCE [LARGE SCALE GENOMIC DNA]</scope>
    <source>
        <strain evidence="8 9">CBS 1483</strain>
    </source>
</reference>
<dbReference type="OrthoDB" id="4062938at2759"/>
<evidence type="ECO:0000256" key="2">
    <source>
        <dbReference type="ARBA" id="ARBA00008585"/>
    </source>
</evidence>
<comment type="subcellular location">
    <subcellularLocation>
        <location evidence="1">Nucleus</location>
    </subcellularLocation>
</comment>
<dbReference type="GO" id="GO:0051301">
    <property type="term" value="P:cell division"/>
    <property type="evidence" value="ECO:0007669"/>
    <property type="project" value="UniProtKB-KW"/>
</dbReference>
<dbReference type="EMBL" id="CP049002">
    <property type="protein sequence ID" value="QID84682.1"/>
    <property type="molecule type" value="Genomic_DNA"/>
</dbReference>
<gene>
    <name evidence="8" type="primary">SCC4_2</name>
    <name evidence="8" type="ORF">GRS66_007201</name>
</gene>
<keyword evidence="4" id="KW-0498">Mitosis</keyword>
<name>A0A6C1E5U4_SACPS</name>
<proteinExistence type="inferred from homology"/>
<evidence type="ECO:0000256" key="7">
    <source>
        <dbReference type="ARBA" id="ARBA00023306"/>
    </source>
</evidence>
<sequence>MENSGHRLSISQVYQLAHEYRDHAYSVASKISSEEELKQYYTLINMSIRMFQMLKGKCTLSVVEDSKITFEMVELLIHETHNFDLAELYISSLKERLQTHQNSMCVVEEVMHCEFLLVHDLPLMRDTKFHYKIALRNCNELVQYMTSLKDEVYQNWALVFQYVGVALCIKLKQHRRVKTSFAGLLSQCGDKSQWKWFLNLCYVNYLLNERFPIPEAAIEELRSTELDTVGPRLYAWKLALNMVIQVYKDGNITEHLNEFKRFFDVNKQSLVNDEDKGCMISIAPGVTLKVDLPIIFHYKELKNILLLLQSVSYIVNCYDGKGNFSRKFLPKVHSTTQKLMKTIGTGGVSMNELDSRVQTYKSILDFCDFYKVWEEILLNGAVVEAAAASSSSSSSSNLGPSPAYTKLLQAMKVQFQGGGGVEEYTRLAQSGGTSSEVKMISLLNCYTVQAAKVSRCPGDKQAQLVEQCNKVWQQVERLLRETDLQFNPIWECTVMILWLFSHFEPFSWNPLPCSDKERAEYMSKLREFYSSNKFASGGGAVDERFKLKKALLLQVLVNYLGGRMLEHDLEEIRGISGKCFDMCRHQGGMDKVQYVVGIWHLMNCTVGMRGKDVALTNAKLEALVKQITSGEQSKAKK</sequence>
<evidence type="ECO:0000313" key="8">
    <source>
        <dbReference type="EMBL" id="QID84682.1"/>
    </source>
</evidence>
<comment type="similarity">
    <text evidence="2">Belongs to the SCC4/mau-2 family.</text>
</comment>
<dbReference type="GO" id="GO:0005634">
    <property type="term" value="C:nucleus"/>
    <property type="evidence" value="ECO:0007669"/>
    <property type="project" value="UniProtKB-SubCell"/>
</dbReference>
<evidence type="ECO:0000256" key="4">
    <source>
        <dbReference type="ARBA" id="ARBA00022776"/>
    </source>
</evidence>
<protein>
    <submittedName>
        <fullName evidence="8">Cohesin-loading factor complex subunit scc4</fullName>
    </submittedName>
</protein>
<keyword evidence="3" id="KW-0132">Cell division</keyword>
<evidence type="ECO:0000256" key="1">
    <source>
        <dbReference type="ARBA" id="ARBA00004123"/>
    </source>
</evidence>
<accession>A0A6C1E5U4</accession>
<dbReference type="GO" id="GO:0007059">
    <property type="term" value="P:chromosome segregation"/>
    <property type="evidence" value="ECO:0007669"/>
    <property type="project" value="UniProtKB-KW"/>
</dbReference>
<evidence type="ECO:0000256" key="5">
    <source>
        <dbReference type="ARBA" id="ARBA00022829"/>
    </source>
</evidence>
<keyword evidence="9" id="KW-1185">Reference proteome</keyword>
<dbReference type="AlphaFoldDB" id="A0A6C1E5U4"/>
<evidence type="ECO:0000313" key="9">
    <source>
        <dbReference type="Proteomes" id="UP000501346"/>
    </source>
</evidence>
<organism evidence="8 9">
    <name type="scientific">Saccharomyces pastorianus</name>
    <name type="common">Lager yeast</name>
    <name type="synonym">Saccharomyces cerevisiae x Saccharomyces eubayanus</name>
    <dbReference type="NCBI Taxonomy" id="27292"/>
    <lineage>
        <taxon>Eukaryota</taxon>
        <taxon>Fungi</taxon>
        <taxon>Dikarya</taxon>
        <taxon>Ascomycota</taxon>
        <taxon>Saccharomycotina</taxon>
        <taxon>Saccharomycetes</taxon>
        <taxon>Saccharomycetales</taxon>
        <taxon>Saccharomycetaceae</taxon>
        <taxon>Saccharomyces</taxon>
    </lineage>
</organism>
<keyword evidence="7" id="KW-0131">Cell cycle</keyword>
<evidence type="ECO:0000256" key="6">
    <source>
        <dbReference type="ARBA" id="ARBA00023242"/>
    </source>
</evidence>
<evidence type="ECO:0000256" key="3">
    <source>
        <dbReference type="ARBA" id="ARBA00022618"/>
    </source>
</evidence>
<dbReference type="Proteomes" id="UP000501346">
    <property type="component" value="Chromosome SeV"/>
</dbReference>
<dbReference type="GO" id="GO:0007064">
    <property type="term" value="P:mitotic sister chromatid cohesion"/>
    <property type="evidence" value="ECO:0007669"/>
    <property type="project" value="InterPro"/>
</dbReference>